<dbReference type="PROSITE" id="PS51456">
    <property type="entry name" value="MYOSIN_MOTOR"/>
    <property type="match status" value="1"/>
</dbReference>
<dbReference type="InterPro" id="IPR014352">
    <property type="entry name" value="FERM/acyl-CoA-bd_prot_sf"/>
</dbReference>
<dbReference type="InterPro" id="IPR011993">
    <property type="entry name" value="PH-like_dom_sf"/>
</dbReference>
<evidence type="ECO:0000313" key="13">
    <source>
        <dbReference type="EMBL" id="CAK9003080.1"/>
    </source>
</evidence>
<dbReference type="CDD" id="cd00124">
    <property type="entry name" value="MYSc"/>
    <property type="match status" value="1"/>
</dbReference>
<dbReference type="PROSITE" id="PS50057">
    <property type="entry name" value="FERM_3"/>
    <property type="match status" value="1"/>
</dbReference>
<dbReference type="Pfam" id="PF00373">
    <property type="entry name" value="FERM_M"/>
    <property type="match status" value="1"/>
</dbReference>
<feature type="region of interest" description="Disordered" evidence="9">
    <location>
        <begin position="1164"/>
        <end position="1189"/>
    </location>
</feature>
<dbReference type="SUPFAM" id="SSF47031">
    <property type="entry name" value="Second domain of FERM"/>
    <property type="match status" value="1"/>
</dbReference>
<dbReference type="CDD" id="cd14473">
    <property type="entry name" value="FERM_B-lobe"/>
    <property type="match status" value="1"/>
</dbReference>
<keyword evidence="4 7" id="KW-0067">ATP-binding</keyword>
<dbReference type="Gene3D" id="3.40.850.10">
    <property type="entry name" value="Kinesin motor domain"/>
    <property type="match status" value="1"/>
</dbReference>
<dbReference type="InterPro" id="IPR035963">
    <property type="entry name" value="FERM_2"/>
</dbReference>
<dbReference type="SMART" id="SM00242">
    <property type="entry name" value="MYSc"/>
    <property type="match status" value="1"/>
</dbReference>
<keyword evidence="14" id="KW-1185">Reference proteome</keyword>
<dbReference type="InterPro" id="IPR051724">
    <property type="entry name" value="Actin_motor_Myosin"/>
</dbReference>
<dbReference type="InterPro" id="IPR027417">
    <property type="entry name" value="P-loop_NTPase"/>
</dbReference>
<comment type="subcellular location">
    <subcellularLocation>
        <location evidence="1">Cytoplasm</location>
    </subcellularLocation>
</comment>
<dbReference type="InterPro" id="IPR036961">
    <property type="entry name" value="Kinesin_motor_dom_sf"/>
</dbReference>
<comment type="caution">
    <text evidence="13">The sequence shown here is derived from an EMBL/GenBank/DDBJ whole genome shotgun (WGS) entry which is preliminary data.</text>
</comment>
<dbReference type="Proteomes" id="UP001642464">
    <property type="component" value="Unassembled WGS sequence"/>
</dbReference>
<dbReference type="EMBL" id="CAXAMM010004272">
    <property type="protein sequence ID" value="CAK9003080.1"/>
    <property type="molecule type" value="Genomic_DNA"/>
</dbReference>
<feature type="binding site" evidence="7">
    <location>
        <begin position="155"/>
        <end position="162"/>
    </location>
    <ligand>
        <name>ATP</name>
        <dbReference type="ChEBI" id="CHEBI:30616"/>
    </ligand>
</feature>
<dbReference type="Pfam" id="PF00784">
    <property type="entry name" value="MyTH4"/>
    <property type="match status" value="1"/>
</dbReference>
<keyword evidence="7" id="KW-0009">Actin-binding</keyword>
<dbReference type="PRINTS" id="PR00193">
    <property type="entry name" value="MYOSINHEAVY"/>
</dbReference>
<protein>
    <submittedName>
        <fullName evidence="13">High molecular weight form of myosin-1 (High molecular weight form of myosin I) (HMWMI)</fullName>
    </submittedName>
</protein>
<feature type="compositionally biased region" description="Pro residues" evidence="9">
    <location>
        <begin position="1462"/>
        <end position="1487"/>
    </location>
</feature>
<dbReference type="Pfam" id="PF02174">
    <property type="entry name" value="IRS"/>
    <property type="match status" value="1"/>
</dbReference>
<evidence type="ECO:0000256" key="5">
    <source>
        <dbReference type="ARBA" id="ARBA00023123"/>
    </source>
</evidence>
<dbReference type="PROSITE" id="PS51016">
    <property type="entry name" value="MYTH4"/>
    <property type="match status" value="1"/>
</dbReference>
<gene>
    <name evidence="13" type="ORF">SCF082_LOCUS7589</name>
</gene>
<feature type="region of interest" description="Disordered" evidence="9">
    <location>
        <begin position="1452"/>
        <end position="1493"/>
    </location>
</feature>
<dbReference type="PROSITE" id="PS50096">
    <property type="entry name" value="IQ"/>
    <property type="match status" value="1"/>
</dbReference>
<feature type="domain" description="FERM" evidence="10">
    <location>
        <begin position="1383"/>
        <end position="1727"/>
    </location>
</feature>
<organism evidence="13 14">
    <name type="scientific">Durusdinium trenchii</name>
    <dbReference type="NCBI Taxonomy" id="1381693"/>
    <lineage>
        <taxon>Eukaryota</taxon>
        <taxon>Sar</taxon>
        <taxon>Alveolata</taxon>
        <taxon>Dinophyceae</taxon>
        <taxon>Suessiales</taxon>
        <taxon>Symbiodiniaceae</taxon>
        <taxon>Durusdinium</taxon>
    </lineage>
</organism>
<feature type="region of interest" description="Actin-binding" evidence="7">
    <location>
        <begin position="634"/>
        <end position="656"/>
    </location>
</feature>
<keyword evidence="6 7" id="KW-0505">Motor protein</keyword>
<dbReference type="InterPro" id="IPR038185">
    <property type="entry name" value="MyTH4_dom_sf"/>
</dbReference>
<sequence>MAVYSAGSWVWLPDEDDMFVPAKVVEGFKGGESGKVDREGYVVKVGPKESSRLERMDDQSLKMIENMVELKELNEAAILHNLRLRFAKNEIYTNVGTILVSVNPFKLLPLYTADVLEKYKTQGYRNLPPHVYGVADDAYKSMIANQQDQSCIVSGESGAGKTEATKIFLQYIAEVSGASLSKESVVSFERASLQEQILKANPLMEAFGNAKTVRNNNSSRFGKWISVEFNNKKGDVIGGQILQYLLEKSRVVAQAEGERNYHIFYNLCAGASMDKSFKEKFRIGDPEDYHYLNQSGTIEVDGISDENDFETVLNSMETVGIGVDEQDDAIRTIAAIMHLGNVEFVKGQGAYAEDSRVSNPEMLELAAAQFGVTPEDLEKALCFKMIRTGRDVVAKPNTPEMATDSRDVFAKEIYQKLFEWLIKRINRSLAKKTKSMESVAKEDKSIIGVLDIFGFESFEYNSFEQLCINYCNEKLQFHFNEHIFKLEQNEYKAEGIDVSHIDFADNQPTLDLFEVKRTGLFAMLDEEMNIPRGSDTGFLTKITKQHSKHPSFKPPGVKTNYERQSFSVVHYAGEVMYNVTAFLEKNRDKLSIDIVELVDSSKIKFVKKLVSDKKGGSTQGKGKDSLGSKFQGQLATLMKQLNATNPHFIRCVKPNDDKSGDVFTSTMVLDQLRYAGLLEVCRIRQIGYPVRKTFKEFLRRYAPLAPSAKDAKSLCKALAEKGLLTKGEYALGKKKVFMRNAPYNDLEASREVALRQQAVMVQKVARGFVARCAYRRYMVTIDALRKGIRKRDYELLKKSLDDAGDLPNQGGNLDVVAEAWDLLQTLEEERRIIKLLVNAMEKRDLNALRSAVAAAEEIKFSPPDLAEAKKMIKTIEEEKKVIENLKSAVDSRDLGELTSALKKAGKLKLLDSKEAKQATVLKERLEEENRVVDLIEKALAKRDLDKLKSGLAQATDMGIENAVVDEGQKMLDKLLADVGGEEQSKVKEEEDRMKKEREEKIKEVKAELIEAAKEKDLERLAELKSRILELGVKGSEIDALLKQANALEDEADVVDELVANVNTLRTIAESQKGITLGEIKPLTRAIRNATKKGVTEEVPELREAVDLEQQLMEQVVVQKELQGAIASGKLEDLKRALDHAGDLDMDIDLVTKVKKMIKDLDASIPKSERKERKPQEVSEEEFERQRNDNMAMAQHERYNFRKYYKIRTDGDFTKGLYFNKRKVAESKLSYQKNVIPKSILELEKDLNKMALNVHKSILGYCGEQLMSFPATLAQDILIKGLEQPDLVDEVYVQLMKHLTNNPKPESVGRAWQLMCMAVGTFPPSSDFEYYLLNFLLEHVNVGGLVGNYARYSLRRLDGMLIRGASGFVPNIDEILSYKERPPILATIELVDGTPLTEDLPITPDLNCEKVLEICTHFLSLKDERHKLFGIFVQDVEDEDEDDLEASAYSSYSAARTPDAGEPGPPSDEPPPPPLPMMRQSPLPPRTPRPLRSKDYLGDVVVQMTRQKIKHTFVFKRKLFVSGNDGPSKDQVYSRLMYLQAADEVISGNIPVTKEPDVVLLTAMAIAADLEQFPATEEELLDENVIAYVPVPWRTKKTDRNWAKTILAARGKVAKKSLDDLQSKYVDTVRKFPLYGHCFFYVRETAEGADMILSVSHEGITFLSASRVVIKQYSYTQLARWGGSSQNVWLLLFEGKTSKKEKQTYFTSQARDISSLILDYAVLAADRK</sequence>
<feature type="compositionally biased region" description="Low complexity" evidence="9">
    <location>
        <begin position="1452"/>
        <end position="1461"/>
    </location>
</feature>
<keyword evidence="8" id="KW-0175">Coiled coil</keyword>
<feature type="domain" description="Myosin motor" evidence="12">
    <location>
        <begin position="62"/>
        <end position="751"/>
    </location>
</feature>
<evidence type="ECO:0000256" key="1">
    <source>
        <dbReference type="ARBA" id="ARBA00004496"/>
    </source>
</evidence>
<dbReference type="InterPro" id="IPR002404">
    <property type="entry name" value="IRS_PTB"/>
</dbReference>
<dbReference type="Gene3D" id="2.30.29.30">
    <property type="entry name" value="Pleckstrin-homology domain (PH domain)/Phosphotyrosine-binding domain (PTB)"/>
    <property type="match status" value="1"/>
</dbReference>
<evidence type="ECO:0000259" key="12">
    <source>
        <dbReference type="PROSITE" id="PS51456"/>
    </source>
</evidence>
<dbReference type="InterPro" id="IPR000299">
    <property type="entry name" value="FERM_domain"/>
</dbReference>
<proteinExistence type="inferred from homology"/>
<feature type="domain" description="MyTH4" evidence="11">
    <location>
        <begin position="1230"/>
        <end position="1378"/>
    </location>
</feature>
<dbReference type="Gene3D" id="1.20.5.4820">
    <property type="match status" value="1"/>
</dbReference>
<evidence type="ECO:0000256" key="7">
    <source>
        <dbReference type="PROSITE-ProRule" id="PRU00782"/>
    </source>
</evidence>
<dbReference type="InterPro" id="IPR001609">
    <property type="entry name" value="Myosin_head_motor_dom-like"/>
</dbReference>
<feature type="coiled-coil region" evidence="8">
    <location>
        <begin position="987"/>
        <end position="1057"/>
    </location>
</feature>
<dbReference type="PANTHER" id="PTHR46049">
    <property type="entry name" value="AGAP003327-PA"/>
    <property type="match status" value="1"/>
</dbReference>
<evidence type="ECO:0000259" key="11">
    <source>
        <dbReference type="PROSITE" id="PS51016"/>
    </source>
</evidence>
<reference evidence="13 14" key="1">
    <citation type="submission" date="2024-02" db="EMBL/GenBank/DDBJ databases">
        <authorList>
            <person name="Chen Y."/>
            <person name="Shah S."/>
            <person name="Dougan E. K."/>
            <person name="Thang M."/>
            <person name="Chan C."/>
        </authorList>
    </citation>
    <scope>NUCLEOTIDE SEQUENCE [LARGE SCALE GENOMIC DNA]</scope>
</reference>
<keyword evidence="2" id="KW-0963">Cytoplasm</keyword>
<dbReference type="InterPro" id="IPR000857">
    <property type="entry name" value="MyTH4_dom"/>
</dbReference>
<dbReference type="Pfam" id="PF00063">
    <property type="entry name" value="Myosin_head"/>
    <property type="match status" value="1"/>
</dbReference>
<evidence type="ECO:0000256" key="6">
    <source>
        <dbReference type="ARBA" id="ARBA00023175"/>
    </source>
</evidence>
<dbReference type="Gene3D" id="1.10.10.820">
    <property type="match status" value="1"/>
</dbReference>
<evidence type="ECO:0000313" key="14">
    <source>
        <dbReference type="Proteomes" id="UP001642464"/>
    </source>
</evidence>
<dbReference type="SUPFAM" id="SSF50729">
    <property type="entry name" value="PH domain-like"/>
    <property type="match status" value="1"/>
</dbReference>
<evidence type="ECO:0000256" key="4">
    <source>
        <dbReference type="ARBA" id="ARBA00022840"/>
    </source>
</evidence>
<evidence type="ECO:0000256" key="2">
    <source>
        <dbReference type="ARBA" id="ARBA00022490"/>
    </source>
</evidence>
<dbReference type="Gene3D" id="1.25.40.530">
    <property type="entry name" value="MyTH4 domain"/>
    <property type="match status" value="1"/>
</dbReference>
<evidence type="ECO:0000259" key="10">
    <source>
        <dbReference type="PROSITE" id="PS50057"/>
    </source>
</evidence>
<evidence type="ECO:0000256" key="9">
    <source>
        <dbReference type="SAM" id="MobiDB-lite"/>
    </source>
</evidence>
<keyword evidence="3 7" id="KW-0547">Nucleotide-binding</keyword>
<evidence type="ECO:0000256" key="8">
    <source>
        <dbReference type="SAM" id="Coils"/>
    </source>
</evidence>
<dbReference type="SMART" id="SM00295">
    <property type="entry name" value="B41"/>
    <property type="match status" value="1"/>
</dbReference>
<dbReference type="InterPro" id="IPR019748">
    <property type="entry name" value="FERM_central"/>
</dbReference>
<dbReference type="Gene3D" id="1.20.58.530">
    <property type="match status" value="1"/>
</dbReference>
<name>A0ABP0IKE7_9DINO</name>
<dbReference type="SMART" id="SM00139">
    <property type="entry name" value="MyTH4"/>
    <property type="match status" value="1"/>
</dbReference>
<feature type="coiled-coil region" evidence="8">
    <location>
        <begin position="823"/>
        <end position="888"/>
    </location>
</feature>
<dbReference type="InterPro" id="IPR019749">
    <property type="entry name" value="Band_41_domain"/>
</dbReference>
<dbReference type="Gene3D" id="1.20.120.720">
    <property type="entry name" value="Myosin VI head, motor domain, U50 subdomain"/>
    <property type="match status" value="1"/>
</dbReference>
<feature type="compositionally biased region" description="Basic and acidic residues" evidence="9">
    <location>
        <begin position="1164"/>
        <end position="1176"/>
    </location>
</feature>
<dbReference type="SUPFAM" id="SSF52540">
    <property type="entry name" value="P-loop containing nucleoside triphosphate hydrolases"/>
    <property type="match status" value="1"/>
</dbReference>
<dbReference type="Gene3D" id="1.20.80.10">
    <property type="match status" value="1"/>
</dbReference>
<dbReference type="PANTHER" id="PTHR46049:SF5">
    <property type="entry name" value="PLECKSTRIN HOMOLOGY DOMAIN-CONTAINING FAMILY H MEMBER 3"/>
    <property type="match status" value="1"/>
</dbReference>
<accession>A0ABP0IKE7</accession>
<evidence type="ECO:0000256" key="3">
    <source>
        <dbReference type="ARBA" id="ARBA00022741"/>
    </source>
</evidence>
<comment type="similarity">
    <text evidence="7">Belongs to the TRAFAC class myosin-kinesin ATPase superfamily. Myosin family.</text>
</comment>
<keyword evidence="5 7" id="KW-0518">Myosin</keyword>